<dbReference type="GO" id="GO:0004314">
    <property type="term" value="F:[acyl-carrier-protein] S-malonyltransferase activity"/>
    <property type="evidence" value="ECO:0007669"/>
    <property type="project" value="UniProtKB-EC"/>
</dbReference>
<feature type="active site" evidence="5">
    <location>
        <position position="91"/>
    </location>
</feature>
<dbReference type="SUPFAM" id="SSF52151">
    <property type="entry name" value="FabD/lysophospholipase-like"/>
    <property type="match status" value="1"/>
</dbReference>
<evidence type="ECO:0000313" key="7">
    <source>
        <dbReference type="EMBL" id="MBH1940067.1"/>
    </source>
</evidence>
<keyword evidence="1 4" id="KW-0808">Transferase</keyword>
<dbReference type="AlphaFoldDB" id="A0A8J7H194"/>
<dbReference type="InterPro" id="IPR004410">
    <property type="entry name" value="Malonyl_CoA-ACP_transAc_FabD"/>
</dbReference>
<feature type="domain" description="Malonyl-CoA:ACP transacylase (MAT)" evidence="6">
    <location>
        <begin position="7"/>
        <end position="313"/>
    </location>
</feature>
<proteinExistence type="inferred from homology"/>
<dbReference type="InterPro" id="IPR050858">
    <property type="entry name" value="Mal-CoA-ACP_Trans/PKS_FabD"/>
</dbReference>
<dbReference type="PIRSF" id="PIRSF000446">
    <property type="entry name" value="Mct"/>
    <property type="match status" value="1"/>
</dbReference>
<dbReference type="PANTHER" id="PTHR42681">
    <property type="entry name" value="MALONYL-COA-ACYL CARRIER PROTEIN TRANSACYLASE, MITOCHONDRIAL"/>
    <property type="match status" value="1"/>
</dbReference>
<evidence type="ECO:0000256" key="4">
    <source>
        <dbReference type="PIRNR" id="PIRNR000446"/>
    </source>
</evidence>
<evidence type="ECO:0000256" key="1">
    <source>
        <dbReference type="ARBA" id="ARBA00022679"/>
    </source>
</evidence>
<evidence type="ECO:0000259" key="6">
    <source>
        <dbReference type="SMART" id="SM00827"/>
    </source>
</evidence>
<dbReference type="NCBIfam" id="TIGR00128">
    <property type="entry name" value="fabD"/>
    <property type="match status" value="1"/>
</dbReference>
<feature type="active site" evidence="5">
    <location>
        <position position="200"/>
    </location>
</feature>
<dbReference type="Proteomes" id="UP000623269">
    <property type="component" value="Unassembled WGS sequence"/>
</dbReference>
<dbReference type="InterPro" id="IPR014043">
    <property type="entry name" value="Acyl_transferase_dom"/>
</dbReference>
<dbReference type="InterPro" id="IPR016036">
    <property type="entry name" value="Malonyl_transacylase_ACP-bd"/>
</dbReference>
<dbReference type="FunFam" id="3.30.70.250:FF:000001">
    <property type="entry name" value="Malonyl CoA-acyl carrier protein transacylase"/>
    <property type="match status" value="1"/>
</dbReference>
<dbReference type="EMBL" id="JAEAGR010000003">
    <property type="protein sequence ID" value="MBH1940067.1"/>
    <property type="molecule type" value="Genomic_DNA"/>
</dbReference>
<keyword evidence="2 4" id="KW-0012">Acyltransferase</keyword>
<sequence length="313" mass="33864">MGKTAFLFAGQGAQYIGMGKELYDNFPICKQVFEEASSSLDMDLIGLIFNGTKEELNLTENTQPAIVTMSIAAYRAFNQIGITPDVVAGLSLGEYSALTASGVFSLSQVIPLVRKRGRFMQEAVPEGIGKMNAILGLAEDKVREACEEAKALGIVEPANFNCPGQIVIGGEVKAVDEAARIAKEKGAMKTLDLPVSAPFHTSMLKPAADRLKTELEHLEIGEMNIPVMSNVTADYITGSKDVKDLLYRQVMSSVLWEQIIRTMIRDGVTNFVEIGPGKTLSGFVKKIDRSLRILNVEDVASLEAAASALKTEQ</sequence>
<gene>
    <name evidence="7" type="primary">fabD</name>
    <name evidence="7" type="ORF">I5677_04050</name>
</gene>
<evidence type="ECO:0000313" key="8">
    <source>
        <dbReference type="Proteomes" id="UP000623269"/>
    </source>
</evidence>
<keyword evidence="8" id="KW-1185">Reference proteome</keyword>
<dbReference type="SMART" id="SM00827">
    <property type="entry name" value="PKS_AT"/>
    <property type="match status" value="1"/>
</dbReference>
<evidence type="ECO:0000256" key="5">
    <source>
        <dbReference type="PIRSR" id="PIRSR000446-1"/>
    </source>
</evidence>
<comment type="caution">
    <text evidence="7">The sequence shown here is derived from an EMBL/GenBank/DDBJ whole genome shotgun (WGS) entry which is preliminary data.</text>
</comment>
<protein>
    <recommendedName>
        <fullName evidence="4">Malonyl CoA-acyl carrier protein transacylase</fullName>
        <ecNumber evidence="4">2.3.1.39</ecNumber>
    </recommendedName>
</protein>
<comment type="similarity">
    <text evidence="4">Belongs to the fabD family.</text>
</comment>
<evidence type="ECO:0000256" key="3">
    <source>
        <dbReference type="ARBA" id="ARBA00048462"/>
    </source>
</evidence>
<dbReference type="InterPro" id="IPR001227">
    <property type="entry name" value="Ac_transferase_dom_sf"/>
</dbReference>
<accession>A0A8J7H194</accession>
<dbReference type="Gene3D" id="3.30.70.250">
    <property type="entry name" value="Malonyl-CoA ACP transacylase, ACP-binding"/>
    <property type="match status" value="1"/>
</dbReference>
<reference evidence="7" key="1">
    <citation type="submission" date="2020-12" db="EMBL/GenBank/DDBJ databases">
        <title>M. sibirica DSM 26468T genome.</title>
        <authorList>
            <person name="Thieme N."/>
            <person name="Rettenmaier R."/>
            <person name="Zverlov V."/>
            <person name="Liebl W."/>
        </authorList>
    </citation>
    <scope>NUCLEOTIDE SEQUENCE</scope>
    <source>
        <strain evidence="7">DSM 26468</strain>
    </source>
</reference>
<dbReference type="PANTHER" id="PTHR42681:SF1">
    <property type="entry name" value="MALONYL-COA-ACYL CARRIER PROTEIN TRANSACYLASE, MITOCHONDRIAL"/>
    <property type="match status" value="1"/>
</dbReference>
<comment type="catalytic activity">
    <reaction evidence="3 4">
        <text>holo-[ACP] + malonyl-CoA = malonyl-[ACP] + CoA</text>
        <dbReference type="Rhea" id="RHEA:41792"/>
        <dbReference type="Rhea" id="RHEA-COMP:9623"/>
        <dbReference type="Rhea" id="RHEA-COMP:9685"/>
        <dbReference type="ChEBI" id="CHEBI:57287"/>
        <dbReference type="ChEBI" id="CHEBI:57384"/>
        <dbReference type="ChEBI" id="CHEBI:64479"/>
        <dbReference type="ChEBI" id="CHEBI:78449"/>
        <dbReference type="EC" id="2.3.1.39"/>
    </reaction>
</comment>
<dbReference type="Gene3D" id="3.40.366.10">
    <property type="entry name" value="Malonyl-Coenzyme A Acyl Carrier Protein, domain 2"/>
    <property type="match status" value="1"/>
</dbReference>
<dbReference type="Pfam" id="PF00698">
    <property type="entry name" value="Acyl_transf_1"/>
    <property type="match status" value="1"/>
</dbReference>
<organism evidence="7 8">
    <name type="scientific">Mobilitalea sibirica</name>
    <dbReference type="NCBI Taxonomy" id="1462919"/>
    <lineage>
        <taxon>Bacteria</taxon>
        <taxon>Bacillati</taxon>
        <taxon>Bacillota</taxon>
        <taxon>Clostridia</taxon>
        <taxon>Lachnospirales</taxon>
        <taxon>Lachnospiraceae</taxon>
        <taxon>Mobilitalea</taxon>
    </lineage>
</organism>
<name>A0A8J7H194_9FIRM</name>
<evidence type="ECO:0000256" key="2">
    <source>
        <dbReference type="ARBA" id="ARBA00023315"/>
    </source>
</evidence>
<dbReference type="RefSeq" id="WP_197660290.1">
    <property type="nucleotide sequence ID" value="NZ_JAEAGR010000003.1"/>
</dbReference>
<dbReference type="InterPro" id="IPR016035">
    <property type="entry name" value="Acyl_Trfase/lysoPLipase"/>
</dbReference>
<dbReference type="GO" id="GO:0005829">
    <property type="term" value="C:cytosol"/>
    <property type="evidence" value="ECO:0007669"/>
    <property type="project" value="TreeGrafter"/>
</dbReference>
<dbReference type="InterPro" id="IPR024925">
    <property type="entry name" value="Malonyl_CoA-ACP_transAc"/>
</dbReference>
<dbReference type="EC" id="2.3.1.39" evidence="4"/>
<dbReference type="SUPFAM" id="SSF55048">
    <property type="entry name" value="Probable ACP-binding domain of malonyl-CoA ACP transacylase"/>
    <property type="match status" value="1"/>
</dbReference>
<dbReference type="GO" id="GO:0006633">
    <property type="term" value="P:fatty acid biosynthetic process"/>
    <property type="evidence" value="ECO:0007669"/>
    <property type="project" value="TreeGrafter"/>
</dbReference>